<organism evidence="15">
    <name type="scientific">uncultured Cytophagales bacterium</name>
    <dbReference type="NCBI Taxonomy" id="158755"/>
    <lineage>
        <taxon>Bacteria</taxon>
        <taxon>Pseudomonadati</taxon>
        <taxon>Bacteroidota</taxon>
        <taxon>Sphingobacteriia</taxon>
        <taxon>Sphingobacteriales</taxon>
        <taxon>environmental samples</taxon>
    </lineage>
</organism>
<evidence type="ECO:0000259" key="14">
    <source>
        <dbReference type="PROSITE" id="PS50112"/>
    </source>
</evidence>
<evidence type="ECO:0000313" key="15">
    <source>
        <dbReference type="EMBL" id="CAA9297423.1"/>
    </source>
</evidence>
<sequence>MPSTSPDGFLPFFCMPIQPPVSRITDASQAQPGAPGRVDITNCDREPIHIPGTIQPHGVLLVLSEPGLKIVQASTNTGEMFGVTPDNLLGQPLDVLMGPEQAARLADIVARNAFAESLTVKTFDFSQSSTFHVILHRGDAGLVLELEPVGAGNRALEFTALNPVVAALEGAGSLAAFCQTAAEEIRALTGFDRVMVYRFAPNYDGEVIAEARREDIEPFLGLHYPASDIPQQARELYLRNWTRIIPDVNYTPVPLVPTLNPLSGRPLDLSHAALRSVSPLHVEYLHNMGVGASMSISIIKEGKLWGLFACHHLSPRLVDYAVRGACEFLGRTFSLLLAGKESQENAAGELRIREAQARLLERLSQSGSLPGSLAGEGTTVLDLIPARGAAVCLEGETVLLGQTPTAAEVRELTQWLQRHAAEDVFHTRSLAAQYPEAAAYADKGSGLLALSVSKVQAEYILWFRPEEVQTVTWAGNPTKAVVATPDGARLSPRKSFAKWVEQVKGQSLPWRKAEITAATELRNAIVGVVLKLSGELKLRSDILSRLNAELERSNDELDSFAYIASHDLKEPLRGIHNYASFLLEDYADQLDEDGAGKLRTLVRLSRRMEELIESLLHFSRVGRLELQTVPTDLNRVLEEALEALQVRIEQSGAQVRVPGPLPTLDCDPVATGEIFTNLISNALKYNNKAEKWVEVGRLPAPAPADENKTAPAVLYVRDNGIGIEERHYENVFRIFKRLHGRDQYGGGTGAGLTIVKKMVERQGGRIWLESTPGTGTTFFFTLSP</sequence>
<dbReference type="InterPro" id="IPR013654">
    <property type="entry name" value="PAS_2"/>
</dbReference>
<dbReference type="PANTHER" id="PTHR43304">
    <property type="entry name" value="PHYTOCHROME-LIKE PROTEIN CPH1"/>
    <property type="match status" value="1"/>
</dbReference>
<comment type="catalytic activity">
    <reaction evidence="1">
        <text>ATP + protein L-histidine = ADP + protein N-phospho-L-histidine.</text>
        <dbReference type="EC" id="2.7.13.3"/>
    </reaction>
</comment>
<dbReference type="CDD" id="cd00082">
    <property type="entry name" value="HisKA"/>
    <property type="match status" value="1"/>
</dbReference>
<dbReference type="Pfam" id="PF01590">
    <property type="entry name" value="GAF"/>
    <property type="match status" value="1"/>
</dbReference>
<dbReference type="SMART" id="SM00387">
    <property type="entry name" value="HATPase_c"/>
    <property type="match status" value="1"/>
</dbReference>
<dbReference type="InterPro" id="IPR052162">
    <property type="entry name" value="Sensor_kinase/Photoreceptor"/>
</dbReference>
<dbReference type="PROSITE" id="PS50046">
    <property type="entry name" value="PHYTOCHROME_2"/>
    <property type="match status" value="1"/>
</dbReference>
<keyword evidence="8 15" id="KW-0808">Transferase</keyword>
<dbReference type="InterPro" id="IPR005467">
    <property type="entry name" value="His_kinase_dom"/>
</dbReference>
<dbReference type="Pfam" id="PF00512">
    <property type="entry name" value="HisKA"/>
    <property type="match status" value="1"/>
</dbReference>
<dbReference type="PANTHER" id="PTHR43304:SF1">
    <property type="entry name" value="PAC DOMAIN-CONTAINING PROTEIN"/>
    <property type="match status" value="1"/>
</dbReference>
<dbReference type="Pfam" id="PF02518">
    <property type="entry name" value="HATPase_c"/>
    <property type="match status" value="1"/>
</dbReference>
<evidence type="ECO:0000259" key="12">
    <source>
        <dbReference type="PROSITE" id="PS50046"/>
    </source>
</evidence>
<dbReference type="InterPro" id="IPR036097">
    <property type="entry name" value="HisK_dim/P_sf"/>
</dbReference>
<dbReference type="GO" id="GO:0009881">
    <property type="term" value="F:photoreceptor activity"/>
    <property type="evidence" value="ECO:0007669"/>
    <property type="project" value="UniProtKB-KW"/>
</dbReference>
<dbReference type="EMBL" id="CADCTQ010000426">
    <property type="protein sequence ID" value="CAA9297423.1"/>
    <property type="molecule type" value="Genomic_DNA"/>
</dbReference>
<evidence type="ECO:0000256" key="9">
    <source>
        <dbReference type="ARBA" id="ARBA00022777"/>
    </source>
</evidence>
<dbReference type="EC" id="2.7.13.3" evidence="4"/>
<dbReference type="InterPro" id="IPR001294">
    <property type="entry name" value="Phytochrome"/>
</dbReference>
<dbReference type="InterPro" id="IPR043150">
    <property type="entry name" value="Phytochrome_PHY_sf"/>
</dbReference>
<keyword evidence="9 15" id="KW-0418">Kinase</keyword>
<evidence type="ECO:0000256" key="10">
    <source>
        <dbReference type="ARBA" id="ARBA00022991"/>
    </source>
</evidence>
<dbReference type="Pfam" id="PF08446">
    <property type="entry name" value="PAS_2"/>
    <property type="match status" value="1"/>
</dbReference>
<dbReference type="Gene3D" id="3.30.450.40">
    <property type="match status" value="1"/>
</dbReference>
<keyword evidence="7" id="KW-0716">Sensory transduction</keyword>
<protein>
    <recommendedName>
        <fullName evidence="4">histidine kinase</fullName>
        <ecNumber evidence="4">2.7.13.3</ecNumber>
    </recommendedName>
</protein>
<dbReference type="SMART" id="SM00388">
    <property type="entry name" value="HisKA"/>
    <property type="match status" value="1"/>
</dbReference>
<dbReference type="SUPFAM" id="SSF55781">
    <property type="entry name" value="GAF domain-like"/>
    <property type="match status" value="2"/>
</dbReference>
<dbReference type="InterPro" id="IPR003018">
    <property type="entry name" value="GAF"/>
</dbReference>
<evidence type="ECO:0000256" key="11">
    <source>
        <dbReference type="ARBA" id="ARBA00023170"/>
    </source>
</evidence>
<dbReference type="GO" id="GO:0009584">
    <property type="term" value="P:detection of visible light"/>
    <property type="evidence" value="ECO:0007669"/>
    <property type="project" value="InterPro"/>
</dbReference>
<dbReference type="SUPFAM" id="SSF55874">
    <property type="entry name" value="ATPase domain of HSP90 chaperone/DNA topoisomerase II/histidine kinase"/>
    <property type="match status" value="1"/>
</dbReference>
<dbReference type="InterPro" id="IPR029016">
    <property type="entry name" value="GAF-like_dom_sf"/>
</dbReference>
<dbReference type="Gene3D" id="3.30.450.270">
    <property type="match status" value="1"/>
</dbReference>
<dbReference type="SMART" id="SM00065">
    <property type="entry name" value="GAF"/>
    <property type="match status" value="1"/>
</dbReference>
<evidence type="ECO:0000256" key="8">
    <source>
        <dbReference type="ARBA" id="ARBA00022679"/>
    </source>
</evidence>
<dbReference type="PRINTS" id="PR01033">
    <property type="entry name" value="PHYTOCHROME"/>
</dbReference>
<evidence type="ECO:0000256" key="5">
    <source>
        <dbReference type="ARBA" id="ARBA00022543"/>
    </source>
</evidence>
<reference evidence="15" key="1">
    <citation type="submission" date="2020-02" db="EMBL/GenBank/DDBJ databases">
        <authorList>
            <person name="Meier V. D."/>
        </authorList>
    </citation>
    <scope>NUCLEOTIDE SEQUENCE</scope>
    <source>
        <strain evidence="15">AVDCRST_MAG56</strain>
    </source>
</reference>
<keyword evidence="6" id="KW-0597">Phosphoprotein</keyword>
<accession>A0A6J4K7D2</accession>
<dbReference type="Gene3D" id="3.30.565.10">
    <property type="entry name" value="Histidine kinase-like ATPase, C-terminal domain"/>
    <property type="match status" value="1"/>
</dbReference>
<feature type="domain" description="Histidine kinase" evidence="13">
    <location>
        <begin position="563"/>
        <end position="784"/>
    </location>
</feature>
<dbReference type="Pfam" id="PF00360">
    <property type="entry name" value="PHY"/>
    <property type="match status" value="1"/>
</dbReference>
<dbReference type="InterPro" id="IPR000014">
    <property type="entry name" value="PAS"/>
</dbReference>
<dbReference type="InterPro" id="IPR016132">
    <property type="entry name" value="Phyto_chromo_attachment"/>
</dbReference>
<dbReference type="Gene3D" id="3.30.450.20">
    <property type="entry name" value="PAS domain"/>
    <property type="match status" value="1"/>
</dbReference>
<dbReference type="GO" id="GO:0000155">
    <property type="term" value="F:phosphorelay sensor kinase activity"/>
    <property type="evidence" value="ECO:0007669"/>
    <property type="project" value="InterPro"/>
</dbReference>
<dbReference type="SUPFAM" id="SSF55785">
    <property type="entry name" value="PYP-like sensor domain (PAS domain)"/>
    <property type="match status" value="1"/>
</dbReference>
<proteinExistence type="inferred from homology"/>
<dbReference type="Gene3D" id="1.10.287.130">
    <property type="match status" value="1"/>
</dbReference>
<feature type="domain" description="PAS" evidence="14">
    <location>
        <begin position="60"/>
        <end position="117"/>
    </location>
</feature>
<dbReference type="PROSITE" id="PS50109">
    <property type="entry name" value="HIS_KIN"/>
    <property type="match status" value="1"/>
</dbReference>
<evidence type="ECO:0000256" key="2">
    <source>
        <dbReference type="ARBA" id="ARBA00006402"/>
    </source>
</evidence>
<evidence type="ECO:0000256" key="3">
    <source>
        <dbReference type="ARBA" id="ARBA00011738"/>
    </source>
</evidence>
<evidence type="ECO:0000256" key="4">
    <source>
        <dbReference type="ARBA" id="ARBA00012438"/>
    </source>
</evidence>
<name>A0A6J4K7D2_9SPHI</name>
<evidence type="ECO:0000256" key="7">
    <source>
        <dbReference type="ARBA" id="ARBA00022606"/>
    </source>
</evidence>
<evidence type="ECO:0000259" key="13">
    <source>
        <dbReference type="PROSITE" id="PS50109"/>
    </source>
</evidence>
<dbReference type="PROSITE" id="PS50112">
    <property type="entry name" value="PAS"/>
    <property type="match status" value="1"/>
</dbReference>
<dbReference type="InterPro" id="IPR035965">
    <property type="entry name" value="PAS-like_dom_sf"/>
</dbReference>
<feature type="domain" description="Phytochrome chromophore attachment site" evidence="12">
    <location>
        <begin position="173"/>
        <end position="331"/>
    </location>
</feature>
<dbReference type="SUPFAM" id="SSF47384">
    <property type="entry name" value="Homodimeric domain of signal transducing histidine kinase"/>
    <property type="match status" value="1"/>
</dbReference>
<keyword evidence="11" id="KW-0675">Receptor</keyword>
<comment type="subunit">
    <text evidence="3">Homodimer.</text>
</comment>
<keyword evidence="10" id="KW-0157">Chromophore</keyword>
<dbReference type="InterPro" id="IPR003594">
    <property type="entry name" value="HATPase_dom"/>
</dbReference>
<gene>
    <name evidence="15" type="ORF">AVDCRST_MAG56-5135</name>
</gene>
<dbReference type="GO" id="GO:0006355">
    <property type="term" value="P:regulation of DNA-templated transcription"/>
    <property type="evidence" value="ECO:0007669"/>
    <property type="project" value="InterPro"/>
</dbReference>
<dbReference type="InterPro" id="IPR013515">
    <property type="entry name" value="Phytochrome_cen-reg"/>
</dbReference>
<evidence type="ECO:0000256" key="1">
    <source>
        <dbReference type="ARBA" id="ARBA00000085"/>
    </source>
</evidence>
<dbReference type="InterPro" id="IPR003661">
    <property type="entry name" value="HisK_dim/P_dom"/>
</dbReference>
<evidence type="ECO:0000256" key="6">
    <source>
        <dbReference type="ARBA" id="ARBA00022553"/>
    </source>
</evidence>
<keyword evidence="5" id="KW-0600">Photoreceptor protein</keyword>
<dbReference type="InterPro" id="IPR036890">
    <property type="entry name" value="HATPase_C_sf"/>
</dbReference>
<comment type="similarity">
    <text evidence="2">In the N-terminal section; belongs to the phytochrome family.</text>
</comment>
<dbReference type="AlphaFoldDB" id="A0A6J4K7D2"/>